<dbReference type="Proteomes" id="UP000326759">
    <property type="component" value="Unassembled WGS sequence"/>
</dbReference>
<evidence type="ECO:0000313" key="2">
    <source>
        <dbReference type="Proteomes" id="UP000326759"/>
    </source>
</evidence>
<proteinExistence type="predicted"/>
<sequence>MYGRYTKDLGDFVREEAKRMRKEGMDKPPNDLNRYRGKVHNECVSGLQNGLETHSGENRRRLDIFSDSWDTYGCSVFSHGFRNRDL</sequence>
<accession>A0A5N5SW04</accession>
<dbReference type="EMBL" id="SEYY01019316">
    <property type="protein sequence ID" value="KAB7498404.1"/>
    <property type="molecule type" value="Genomic_DNA"/>
</dbReference>
<comment type="caution">
    <text evidence="1">The sequence shown here is derived from an EMBL/GenBank/DDBJ whole genome shotgun (WGS) entry which is preliminary data.</text>
</comment>
<organism evidence="1 2">
    <name type="scientific">Armadillidium nasatum</name>
    <dbReference type="NCBI Taxonomy" id="96803"/>
    <lineage>
        <taxon>Eukaryota</taxon>
        <taxon>Metazoa</taxon>
        <taxon>Ecdysozoa</taxon>
        <taxon>Arthropoda</taxon>
        <taxon>Crustacea</taxon>
        <taxon>Multicrustacea</taxon>
        <taxon>Malacostraca</taxon>
        <taxon>Eumalacostraca</taxon>
        <taxon>Peracarida</taxon>
        <taxon>Isopoda</taxon>
        <taxon>Oniscidea</taxon>
        <taxon>Crinocheta</taxon>
        <taxon>Armadillidiidae</taxon>
        <taxon>Armadillidium</taxon>
    </lineage>
</organism>
<name>A0A5N5SW04_9CRUS</name>
<reference evidence="1 2" key="1">
    <citation type="journal article" date="2019" name="PLoS Biol.">
        <title>Sex chromosomes control vertical transmission of feminizing Wolbachia symbionts in an isopod.</title>
        <authorList>
            <person name="Becking T."/>
            <person name="Chebbi M.A."/>
            <person name="Giraud I."/>
            <person name="Moumen B."/>
            <person name="Laverre T."/>
            <person name="Caubet Y."/>
            <person name="Peccoud J."/>
            <person name="Gilbert C."/>
            <person name="Cordaux R."/>
        </authorList>
    </citation>
    <scope>NUCLEOTIDE SEQUENCE [LARGE SCALE GENOMIC DNA]</scope>
    <source>
        <strain evidence="1">ANa2</strain>
        <tissue evidence="1">Whole body excluding digestive tract and cuticle</tissue>
    </source>
</reference>
<evidence type="ECO:0000313" key="1">
    <source>
        <dbReference type="EMBL" id="KAB7498404.1"/>
    </source>
</evidence>
<protein>
    <submittedName>
        <fullName evidence="1">Uncharacterized protein</fullName>
    </submittedName>
</protein>
<keyword evidence="2" id="KW-1185">Reference proteome</keyword>
<gene>
    <name evidence="1" type="ORF">Anas_03523</name>
</gene>
<dbReference type="AlphaFoldDB" id="A0A5N5SW04"/>